<sequence>MPHYVYILYSEKLDKYYIGSSHNPEQRLHYHNLGKKGWTKIGIPWKLVFKKGFPNKEIAVQKETFVKRQKSKRHIEKLVNGEYEL</sequence>
<dbReference type="SUPFAM" id="SSF82771">
    <property type="entry name" value="GIY-YIG endonuclease"/>
    <property type="match status" value="1"/>
</dbReference>
<evidence type="ECO:0000313" key="2">
    <source>
        <dbReference type="EMBL" id="GAF73841.1"/>
    </source>
</evidence>
<organism evidence="2">
    <name type="scientific">marine sediment metagenome</name>
    <dbReference type="NCBI Taxonomy" id="412755"/>
    <lineage>
        <taxon>unclassified sequences</taxon>
        <taxon>metagenomes</taxon>
        <taxon>ecological metagenomes</taxon>
    </lineage>
</organism>
<protein>
    <recommendedName>
        <fullName evidence="1">GIY-YIG domain-containing protein</fullName>
    </recommendedName>
</protein>
<dbReference type="CDD" id="cd10449">
    <property type="entry name" value="GIY-YIG_SLX1_like"/>
    <property type="match status" value="1"/>
</dbReference>
<evidence type="ECO:0000259" key="1">
    <source>
        <dbReference type="PROSITE" id="PS50164"/>
    </source>
</evidence>
<proteinExistence type="predicted"/>
<name>X0SFD8_9ZZZZ</name>
<dbReference type="Gene3D" id="3.40.1440.10">
    <property type="entry name" value="GIY-YIG endonuclease"/>
    <property type="match status" value="1"/>
</dbReference>
<dbReference type="PROSITE" id="PS50164">
    <property type="entry name" value="GIY_YIG"/>
    <property type="match status" value="1"/>
</dbReference>
<dbReference type="InterPro" id="IPR035901">
    <property type="entry name" value="GIY-YIG_endonuc_sf"/>
</dbReference>
<dbReference type="Pfam" id="PF01541">
    <property type="entry name" value="GIY-YIG"/>
    <property type="match status" value="1"/>
</dbReference>
<dbReference type="InterPro" id="IPR000305">
    <property type="entry name" value="GIY-YIG_endonuc"/>
</dbReference>
<feature type="domain" description="GIY-YIG" evidence="1">
    <location>
        <begin position="1"/>
        <end position="76"/>
    </location>
</feature>
<accession>X0SFD8</accession>
<reference evidence="2" key="1">
    <citation type="journal article" date="2014" name="Front. Microbiol.">
        <title>High frequency of phylogenetically diverse reductive dehalogenase-homologous genes in deep subseafloor sedimentary metagenomes.</title>
        <authorList>
            <person name="Kawai M."/>
            <person name="Futagami T."/>
            <person name="Toyoda A."/>
            <person name="Takaki Y."/>
            <person name="Nishi S."/>
            <person name="Hori S."/>
            <person name="Arai W."/>
            <person name="Tsubouchi T."/>
            <person name="Morono Y."/>
            <person name="Uchiyama I."/>
            <person name="Ito T."/>
            <person name="Fujiyama A."/>
            <person name="Inagaki F."/>
            <person name="Takami H."/>
        </authorList>
    </citation>
    <scope>NUCLEOTIDE SEQUENCE</scope>
    <source>
        <strain evidence="2">Expedition CK06-06</strain>
    </source>
</reference>
<dbReference type="EMBL" id="BARS01001591">
    <property type="protein sequence ID" value="GAF73841.1"/>
    <property type="molecule type" value="Genomic_DNA"/>
</dbReference>
<gene>
    <name evidence="2" type="ORF">S01H1_03036</name>
</gene>
<dbReference type="AlphaFoldDB" id="X0SFD8"/>
<comment type="caution">
    <text evidence="2">The sequence shown here is derived from an EMBL/GenBank/DDBJ whole genome shotgun (WGS) entry which is preliminary data.</text>
</comment>